<dbReference type="PROSITE" id="PS50837">
    <property type="entry name" value="NACHT"/>
    <property type="match status" value="1"/>
</dbReference>
<dbReference type="VEuPathDB" id="FungiDB:F503_07355"/>
<evidence type="ECO:0000256" key="2">
    <source>
        <dbReference type="SAM" id="MobiDB-lite"/>
    </source>
</evidence>
<sequence length="686" mass="77228">MVPLDGFSLACNIFQAIGFTRDVFKQVKEIVEQGKGDYDEDFISSKADRLTAFCSEIDDKTKAITRSGLLRNARPASVAYGSAFALPITFGAALPSALPSASDHKSYAELLEVADQCRTATKEFQDVIASLDLSSGKGDVPKAFKVWAKTAWNRRKTSKLEKCMQEYEKLLDSVILKELLTKTNAIALQQRSDFAQLDSQLQKLIGLVLDDPMNIKVMVDELNTAITTRIDNVALEVKITVANDGQATRDHMTTLDSSTAVRIGISTSAVTSAVSHEAVSTRGHFDARFRQAERRQRDERSLDQELRSFDKLLHSVQSNEANIRQAEVSDAHVTTYEWVFDPGKLKNPRFSYNPFRPEDGFRDNSRTAKGKGKDEDEDTSETHLCNKYTDSKMDCFVCWLSGPQAKPYWVCGKPGSGKSTLMKYIARSPRTRSTLEKIYGLDAMILSHFIYLYGQKEQRSRRGILLSLTHQYLSRISGDAAKIQLVQTVSGALKYQVPDIILKETSSEWSYGDLEKLLLALLEDSQRKVVIFIDGLDEVEVERQEASPSPVLSLIDKLCRLPQAHVCISSRPEKVFHDKFADGIHLRLQDLTRHDISKYVTDHLQQFYTEDESRRKFLGKLVFSVWNQSDGVFLWACIVAKNLAEALSNGDDDWMVEERLKELPRDINDLYQAMLTLPVRLGAVGM</sequence>
<keyword evidence="5" id="KW-1185">Reference proteome</keyword>
<protein>
    <recommendedName>
        <fullName evidence="3">NACHT domain-containing protein</fullName>
    </recommendedName>
</protein>
<evidence type="ECO:0000313" key="4">
    <source>
        <dbReference type="EMBL" id="EPE09579.1"/>
    </source>
</evidence>
<dbReference type="EMBL" id="KE148147">
    <property type="protein sequence ID" value="EPE09579.1"/>
    <property type="molecule type" value="Genomic_DNA"/>
</dbReference>
<dbReference type="HOGENOM" id="CLU_002341_0_2_1"/>
<dbReference type="PANTHER" id="PTHR10039:SF5">
    <property type="entry name" value="NACHT DOMAIN-CONTAINING PROTEIN"/>
    <property type="match status" value="1"/>
</dbReference>
<accession>S3C7S9</accession>
<dbReference type="PANTHER" id="PTHR10039">
    <property type="entry name" value="AMELOGENIN"/>
    <property type="match status" value="1"/>
</dbReference>
<dbReference type="OrthoDB" id="5086500at2759"/>
<feature type="domain" description="NACHT" evidence="3">
    <location>
        <begin position="406"/>
        <end position="572"/>
    </location>
</feature>
<organism evidence="4 5">
    <name type="scientific">Ophiostoma piceae (strain UAMH 11346)</name>
    <name type="common">Sap stain fungus</name>
    <dbReference type="NCBI Taxonomy" id="1262450"/>
    <lineage>
        <taxon>Eukaryota</taxon>
        <taxon>Fungi</taxon>
        <taxon>Dikarya</taxon>
        <taxon>Ascomycota</taxon>
        <taxon>Pezizomycotina</taxon>
        <taxon>Sordariomycetes</taxon>
        <taxon>Sordariomycetidae</taxon>
        <taxon>Ophiostomatales</taxon>
        <taxon>Ophiostomataceae</taxon>
        <taxon>Ophiostoma</taxon>
    </lineage>
</organism>
<keyword evidence="1" id="KW-0677">Repeat</keyword>
<feature type="region of interest" description="Disordered" evidence="2">
    <location>
        <begin position="351"/>
        <end position="380"/>
    </location>
</feature>
<evidence type="ECO:0000313" key="5">
    <source>
        <dbReference type="Proteomes" id="UP000016923"/>
    </source>
</evidence>
<dbReference type="InterPro" id="IPR007111">
    <property type="entry name" value="NACHT_NTPase"/>
</dbReference>
<proteinExistence type="predicted"/>
<dbReference type="eggNOG" id="ENOG502SHRA">
    <property type="taxonomic scope" value="Eukaryota"/>
</dbReference>
<dbReference type="Proteomes" id="UP000016923">
    <property type="component" value="Unassembled WGS sequence"/>
</dbReference>
<evidence type="ECO:0000256" key="1">
    <source>
        <dbReference type="ARBA" id="ARBA00022737"/>
    </source>
</evidence>
<dbReference type="Gene3D" id="3.40.50.300">
    <property type="entry name" value="P-loop containing nucleotide triphosphate hydrolases"/>
    <property type="match status" value="1"/>
</dbReference>
<evidence type="ECO:0000259" key="3">
    <source>
        <dbReference type="PROSITE" id="PS50837"/>
    </source>
</evidence>
<dbReference type="AlphaFoldDB" id="S3C7S9"/>
<gene>
    <name evidence="4" type="ORF">F503_07355</name>
</gene>
<dbReference type="SUPFAM" id="SSF52540">
    <property type="entry name" value="P-loop containing nucleoside triphosphate hydrolases"/>
    <property type="match status" value="1"/>
</dbReference>
<dbReference type="InterPro" id="IPR056884">
    <property type="entry name" value="NPHP3-like_N"/>
</dbReference>
<dbReference type="OMA" id="THIHEAC"/>
<dbReference type="InterPro" id="IPR027417">
    <property type="entry name" value="P-loop_NTPase"/>
</dbReference>
<feature type="compositionally biased region" description="Basic and acidic residues" evidence="2">
    <location>
        <begin position="356"/>
        <end position="374"/>
    </location>
</feature>
<reference evidence="4 5" key="1">
    <citation type="journal article" date="2013" name="BMC Genomics">
        <title>The genome and transcriptome of the pine saprophyte Ophiostoma piceae, and a comparison with the bark beetle-associated pine pathogen Grosmannia clavigera.</title>
        <authorList>
            <person name="Haridas S."/>
            <person name="Wang Y."/>
            <person name="Lim L."/>
            <person name="Massoumi Alamouti S."/>
            <person name="Jackman S."/>
            <person name="Docking R."/>
            <person name="Robertson G."/>
            <person name="Birol I."/>
            <person name="Bohlmann J."/>
            <person name="Breuil C."/>
        </authorList>
    </citation>
    <scope>NUCLEOTIDE SEQUENCE [LARGE SCALE GENOMIC DNA]</scope>
    <source>
        <strain evidence="4 5">UAMH 11346</strain>
    </source>
</reference>
<dbReference type="Pfam" id="PF24883">
    <property type="entry name" value="NPHP3_N"/>
    <property type="match status" value="1"/>
</dbReference>
<name>S3C7S9_OPHP1</name>
<dbReference type="STRING" id="1262450.S3C7S9"/>